<evidence type="ECO:0000313" key="2">
    <source>
        <dbReference type="Proteomes" id="UP000188604"/>
    </source>
</evidence>
<proteinExistence type="predicted"/>
<dbReference type="Pfam" id="PF10691">
    <property type="entry name" value="DUF2497"/>
    <property type="match status" value="1"/>
</dbReference>
<dbReference type="AlphaFoldDB" id="A0A1U9KMF0"/>
<protein>
    <recommendedName>
        <fullName evidence="3">DUF2497 domain-containing protein</fullName>
    </recommendedName>
</protein>
<organism evidence="1 2">
    <name type="scientific">Neoasaia chiangmaiensis</name>
    <dbReference type="NCBI Taxonomy" id="320497"/>
    <lineage>
        <taxon>Bacteria</taxon>
        <taxon>Pseudomonadati</taxon>
        <taxon>Pseudomonadota</taxon>
        <taxon>Alphaproteobacteria</taxon>
        <taxon>Acetobacterales</taxon>
        <taxon>Acetobacteraceae</taxon>
        <taxon>Neoasaia</taxon>
    </lineage>
</organism>
<reference evidence="1 2" key="1">
    <citation type="submission" date="2016-03" db="EMBL/GenBank/DDBJ databases">
        <title>Acetic acid bacteria sequencing.</title>
        <authorList>
            <person name="Brandt J."/>
            <person name="Jakob F."/>
            <person name="Vogel R.F."/>
        </authorList>
    </citation>
    <scope>NUCLEOTIDE SEQUENCE [LARGE SCALE GENOMIC DNA]</scope>
    <source>
        <strain evidence="1 2">NBRC 101099</strain>
    </source>
</reference>
<gene>
    <name evidence="1" type="ORF">A0U93_02265</name>
</gene>
<name>A0A1U9KMF0_9PROT</name>
<dbReference type="Proteomes" id="UP000188604">
    <property type="component" value="Chromosome"/>
</dbReference>
<sequence>MSDVLHSIRQILQDDEMETDVTRQRAQSAPETLVLDSSMRVVPARSINTKNSDHELLSDDIQAATNRSFETLQSALDAQPASGHIIARTTAVTNGASLTIEDLVRQEVRQMVGGWLEANLPSMVETLVRAEISRMTSRR</sequence>
<dbReference type="STRING" id="320497.A0U93_02265"/>
<dbReference type="EMBL" id="CP014691">
    <property type="protein sequence ID" value="AQS86962.1"/>
    <property type="molecule type" value="Genomic_DNA"/>
</dbReference>
<accession>A0A1U9KMF0</accession>
<dbReference type="KEGG" id="nch:A0U93_02265"/>
<evidence type="ECO:0008006" key="3">
    <source>
        <dbReference type="Google" id="ProtNLM"/>
    </source>
</evidence>
<evidence type="ECO:0000313" key="1">
    <source>
        <dbReference type="EMBL" id="AQS86962.1"/>
    </source>
</evidence>
<keyword evidence="2" id="KW-1185">Reference proteome</keyword>
<dbReference type="InterPro" id="IPR019632">
    <property type="entry name" value="DUF2497"/>
</dbReference>